<organism evidence="1 2">
    <name type="scientific">Bacillus wiedmannii</name>
    <dbReference type="NCBI Taxonomy" id="1890302"/>
    <lineage>
        <taxon>Bacteria</taxon>
        <taxon>Bacillati</taxon>
        <taxon>Bacillota</taxon>
        <taxon>Bacilli</taxon>
        <taxon>Bacillales</taxon>
        <taxon>Bacillaceae</taxon>
        <taxon>Bacillus</taxon>
        <taxon>Bacillus cereus group</taxon>
    </lineage>
</organism>
<protein>
    <submittedName>
        <fullName evidence="1">Uncharacterized protein</fullName>
    </submittedName>
</protein>
<comment type="caution">
    <text evidence="1">The sequence shown here is derived from an EMBL/GenBank/DDBJ whole genome shotgun (WGS) entry which is preliminary data.</text>
</comment>
<reference evidence="1 2" key="1">
    <citation type="submission" date="2017-09" db="EMBL/GenBank/DDBJ databases">
        <title>Large-scale bioinformatics analysis of Bacillus genomes uncovers conserved roles of natural products in bacterial physiology.</title>
        <authorList>
            <consortium name="Agbiome Team Llc"/>
            <person name="Bleich R.M."/>
            <person name="Grubbs K.J."/>
            <person name="Santa Maria K.C."/>
            <person name="Allen S.E."/>
            <person name="Farag S."/>
            <person name="Shank E.A."/>
            <person name="Bowers A."/>
        </authorList>
    </citation>
    <scope>NUCLEOTIDE SEQUENCE [LARGE SCALE GENOMIC DNA]</scope>
    <source>
        <strain evidence="1 2">AFS004017</strain>
    </source>
</reference>
<dbReference type="RefSeq" id="WP_098092602.1">
    <property type="nucleotide sequence ID" value="NZ_NUEL01000003.1"/>
</dbReference>
<name>A0A2C4HC04_9BACI</name>
<dbReference type="AlphaFoldDB" id="A0A2C4HC04"/>
<dbReference type="Proteomes" id="UP000220045">
    <property type="component" value="Unassembled WGS sequence"/>
</dbReference>
<gene>
    <name evidence="1" type="ORF">CN684_00805</name>
</gene>
<accession>A0A2C4HC04</accession>
<proteinExistence type="predicted"/>
<evidence type="ECO:0000313" key="1">
    <source>
        <dbReference type="EMBL" id="PEJ11530.1"/>
    </source>
</evidence>
<dbReference type="EMBL" id="NUEL01000003">
    <property type="protein sequence ID" value="PEJ11530.1"/>
    <property type="molecule type" value="Genomic_DNA"/>
</dbReference>
<evidence type="ECO:0000313" key="2">
    <source>
        <dbReference type="Proteomes" id="UP000220045"/>
    </source>
</evidence>
<sequence length="197" mass="22928">MSNQKYTTSEILENLSHIKTITRYKTEYCKQTSTYFIIWGFIWIVAYTITLLNFDPFTIGVAWFLLGVIGWIITLAIYFKQKKMNPMPLFLRNQLKYTWLGLIMILSIFVFLIYSGLLPYTFDNFSFYIVLLVSIMYILLGIVLTREIFFMGFWLSILGMITFSVFPDLLNIIFAFIGGGSLLLTGFILKRKGQGNE</sequence>